<dbReference type="PANTHER" id="PTHR42789">
    <property type="entry name" value="D-ISOMER SPECIFIC 2-HYDROXYACID DEHYDROGENASE FAMILY PROTEIN (AFU_ORTHOLOGUE AFUA_6G10090)"/>
    <property type="match status" value="1"/>
</dbReference>
<reference evidence="8" key="1">
    <citation type="submission" date="2019-09" db="EMBL/GenBank/DDBJ databases">
        <authorList>
            <person name="Teo W.F.A."/>
            <person name="Duangmal K."/>
        </authorList>
    </citation>
    <scope>NUCLEOTIDE SEQUENCE [LARGE SCALE GENOMIC DNA]</scope>
    <source>
        <strain evidence="8">K81G1</strain>
    </source>
</reference>
<dbReference type="PANTHER" id="PTHR42789:SF1">
    <property type="entry name" value="D-ISOMER SPECIFIC 2-HYDROXYACID DEHYDROGENASE FAMILY PROTEIN (AFU_ORTHOLOGUE AFUA_6G10090)"/>
    <property type="match status" value="1"/>
</dbReference>
<dbReference type="InterPro" id="IPR029753">
    <property type="entry name" value="D-isomer_DH_CS"/>
</dbReference>
<dbReference type="GO" id="GO:0016616">
    <property type="term" value="F:oxidoreductase activity, acting on the CH-OH group of donors, NAD or NADP as acceptor"/>
    <property type="evidence" value="ECO:0007669"/>
    <property type="project" value="InterPro"/>
</dbReference>
<comment type="caution">
    <text evidence="8">The sequence shown here is derived from an EMBL/GenBank/DDBJ whole genome shotgun (WGS) entry which is preliminary data.</text>
</comment>
<dbReference type="Gene3D" id="3.40.50.720">
    <property type="entry name" value="NAD(P)-binding Rossmann-like Domain"/>
    <property type="match status" value="2"/>
</dbReference>
<dbReference type="GO" id="GO:0051287">
    <property type="term" value="F:NAD binding"/>
    <property type="evidence" value="ECO:0007669"/>
    <property type="project" value="InterPro"/>
</dbReference>
<gene>
    <name evidence="8" type="ORF">FPZ12_018500</name>
</gene>
<dbReference type="OrthoDB" id="9793626at2"/>
<name>A0A5N0V4R9_9PSEU</name>
<dbReference type="GO" id="GO:0008652">
    <property type="term" value="P:amino acid biosynthetic process"/>
    <property type="evidence" value="ECO:0007669"/>
    <property type="project" value="UniProtKB-KW"/>
</dbReference>
<dbReference type="AlphaFoldDB" id="A0A5N0V4R9"/>
<evidence type="ECO:0000256" key="1">
    <source>
        <dbReference type="ARBA" id="ARBA00005854"/>
    </source>
</evidence>
<keyword evidence="9" id="KW-1185">Reference proteome</keyword>
<dbReference type="EMBL" id="VMNW02000025">
    <property type="protein sequence ID" value="KAA9160083.1"/>
    <property type="molecule type" value="Genomic_DNA"/>
</dbReference>
<evidence type="ECO:0000256" key="4">
    <source>
        <dbReference type="ARBA" id="ARBA00023027"/>
    </source>
</evidence>
<dbReference type="Pfam" id="PF00389">
    <property type="entry name" value="2-Hacid_dh"/>
    <property type="match status" value="1"/>
</dbReference>
<dbReference type="InterPro" id="IPR006139">
    <property type="entry name" value="D-isomer_2_OHA_DH_cat_dom"/>
</dbReference>
<dbReference type="RefSeq" id="WP_144749070.1">
    <property type="nucleotide sequence ID" value="NZ_VMNW02000025.1"/>
</dbReference>
<feature type="domain" description="D-isomer specific 2-hydroxyacid dehydrogenase NAD-binding" evidence="7">
    <location>
        <begin position="107"/>
        <end position="292"/>
    </location>
</feature>
<keyword evidence="4" id="KW-0520">NAD</keyword>
<accession>A0A5N0V4R9</accession>
<evidence type="ECO:0000313" key="8">
    <source>
        <dbReference type="EMBL" id="KAA9160083.1"/>
    </source>
</evidence>
<dbReference type="PROSITE" id="PS00065">
    <property type="entry name" value="D_2_HYDROXYACID_DH_1"/>
    <property type="match status" value="1"/>
</dbReference>
<dbReference type="Proteomes" id="UP000319769">
    <property type="component" value="Unassembled WGS sequence"/>
</dbReference>
<evidence type="ECO:0000256" key="3">
    <source>
        <dbReference type="ARBA" id="ARBA00023002"/>
    </source>
</evidence>
<dbReference type="InterPro" id="IPR036291">
    <property type="entry name" value="NAD(P)-bd_dom_sf"/>
</dbReference>
<keyword evidence="3 5" id="KW-0560">Oxidoreductase</keyword>
<evidence type="ECO:0000313" key="9">
    <source>
        <dbReference type="Proteomes" id="UP000319769"/>
    </source>
</evidence>
<feature type="domain" description="D-isomer specific 2-hydroxyacid dehydrogenase catalytic" evidence="6">
    <location>
        <begin position="22"/>
        <end position="324"/>
    </location>
</feature>
<dbReference type="Pfam" id="PF02826">
    <property type="entry name" value="2-Hacid_dh_C"/>
    <property type="match status" value="1"/>
</dbReference>
<comment type="similarity">
    <text evidence="1 5">Belongs to the D-isomer specific 2-hydroxyacid dehydrogenase family.</text>
</comment>
<dbReference type="InterPro" id="IPR029752">
    <property type="entry name" value="D-isomer_DH_CS1"/>
</dbReference>
<proteinExistence type="inferred from homology"/>
<evidence type="ECO:0000259" key="7">
    <source>
        <dbReference type="Pfam" id="PF02826"/>
    </source>
</evidence>
<sequence>MTTVITKRLGYLRTAERILGSLGPVEYCEDQRAETVRKHLPGARVLVATKGVTVDGPVLESAPELRIIAAPTAGYEWIDVRAATARGIPVIANTGAAASAVAEFTLGTVLALTRRIVAADRDLRGGVDWGRVRDRYSRVEQDIGSDLTTSTVAVVGLGHIGLEVAKKLAVLRPGKLIGHDPFASAETAAEAGVELCADLADCARQADVLLLHVPLTPATTHLVDADLLAAMKPTAFLVNCSRGPVVEEAPLVAALRENRLAGAALDVFEQEPLPVDSPLRRLENVILTPHIGGVTAQSDEVRAREIGRRVLACAAGTRPAGLVNPEVWEHRRPYENTEES</sequence>
<dbReference type="SUPFAM" id="SSF51735">
    <property type="entry name" value="NAD(P)-binding Rossmann-fold domains"/>
    <property type="match status" value="1"/>
</dbReference>
<dbReference type="SUPFAM" id="SSF52283">
    <property type="entry name" value="Formate/glycerate dehydrogenase catalytic domain-like"/>
    <property type="match status" value="1"/>
</dbReference>
<evidence type="ECO:0000259" key="6">
    <source>
        <dbReference type="Pfam" id="PF00389"/>
    </source>
</evidence>
<organism evidence="8 9">
    <name type="scientific">Amycolatopsis acidicola</name>
    <dbReference type="NCBI Taxonomy" id="2596893"/>
    <lineage>
        <taxon>Bacteria</taxon>
        <taxon>Bacillati</taxon>
        <taxon>Actinomycetota</taxon>
        <taxon>Actinomycetes</taxon>
        <taxon>Pseudonocardiales</taxon>
        <taxon>Pseudonocardiaceae</taxon>
        <taxon>Amycolatopsis</taxon>
    </lineage>
</organism>
<evidence type="ECO:0000256" key="2">
    <source>
        <dbReference type="ARBA" id="ARBA00022605"/>
    </source>
</evidence>
<dbReference type="InterPro" id="IPR050857">
    <property type="entry name" value="D-2-hydroxyacid_DH"/>
</dbReference>
<dbReference type="InterPro" id="IPR006140">
    <property type="entry name" value="D-isomer_DH_NAD-bd"/>
</dbReference>
<evidence type="ECO:0000256" key="5">
    <source>
        <dbReference type="RuleBase" id="RU003719"/>
    </source>
</evidence>
<keyword evidence="2" id="KW-0028">Amino-acid biosynthesis</keyword>
<protein>
    <submittedName>
        <fullName evidence="8">D-glycerate dehydrogenase</fullName>
    </submittedName>
</protein>
<dbReference type="PROSITE" id="PS00671">
    <property type="entry name" value="D_2_HYDROXYACID_DH_3"/>
    <property type="match status" value="1"/>
</dbReference>